<dbReference type="Proteomes" id="UP000449906">
    <property type="component" value="Unassembled WGS sequence"/>
</dbReference>
<name>A0A7J5DVE0_NOCSI</name>
<accession>A0A7J5DVE0</accession>
<sequence>MSVLTLDSGQRVARKVHRCGMCGATIKPGDRHAFENNVYDGQAYTWRTCLPCQRDRVSTYVWDWTGGWADEGVDYEQAVEWAEEAVEWPKHWLRDGRAITTCERVAARNWLARATGGE</sequence>
<evidence type="ECO:0000313" key="1">
    <source>
        <dbReference type="EMBL" id="KAB2809294.1"/>
    </source>
</evidence>
<dbReference type="RefSeq" id="WP_151581498.1">
    <property type="nucleotide sequence ID" value="NZ_WBVM01000002.1"/>
</dbReference>
<proteinExistence type="predicted"/>
<dbReference type="AlphaFoldDB" id="A0A7J5DVE0"/>
<organism evidence="1 2">
    <name type="scientific">Nocardioides simplex</name>
    <name type="common">Arthrobacter simplex</name>
    <dbReference type="NCBI Taxonomy" id="2045"/>
    <lineage>
        <taxon>Bacteria</taxon>
        <taxon>Bacillati</taxon>
        <taxon>Actinomycetota</taxon>
        <taxon>Actinomycetes</taxon>
        <taxon>Propionibacteriales</taxon>
        <taxon>Nocardioidaceae</taxon>
        <taxon>Pimelobacter</taxon>
    </lineage>
</organism>
<reference evidence="1 2" key="1">
    <citation type="submission" date="2019-09" db="EMBL/GenBank/DDBJ databases">
        <title>Pimelobacter sp. isolated from Paulinella.</title>
        <authorList>
            <person name="Jeong S.E."/>
        </authorList>
    </citation>
    <scope>NUCLEOTIDE SEQUENCE [LARGE SCALE GENOMIC DNA]</scope>
    <source>
        <strain evidence="1 2">Pch-N</strain>
    </source>
</reference>
<evidence type="ECO:0000313" key="2">
    <source>
        <dbReference type="Proteomes" id="UP000449906"/>
    </source>
</evidence>
<comment type="caution">
    <text evidence="1">The sequence shown here is derived from an EMBL/GenBank/DDBJ whole genome shotgun (WGS) entry which is preliminary data.</text>
</comment>
<dbReference type="EMBL" id="WBVM01000002">
    <property type="protein sequence ID" value="KAB2809294.1"/>
    <property type="molecule type" value="Genomic_DNA"/>
</dbReference>
<protein>
    <submittedName>
        <fullName evidence="1">Uncharacterized protein</fullName>
    </submittedName>
</protein>
<gene>
    <name evidence="1" type="ORF">F9L07_19840</name>
</gene>